<feature type="repeat" description="PPR" evidence="2">
    <location>
        <begin position="170"/>
        <end position="204"/>
    </location>
</feature>
<dbReference type="PANTHER" id="PTHR47913:SF1">
    <property type="entry name" value="OS01G0167750 PROTEIN"/>
    <property type="match status" value="1"/>
</dbReference>
<gene>
    <name evidence="4" type="ORF">MANES_13G134700v8</name>
</gene>
<reference evidence="5" key="1">
    <citation type="journal article" date="2016" name="Nat. Biotechnol.">
        <title>Sequencing wild and cultivated cassava and related species reveals extensive interspecific hybridization and genetic diversity.</title>
        <authorList>
            <person name="Bredeson J.V."/>
            <person name="Lyons J.B."/>
            <person name="Prochnik S.E."/>
            <person name="Wu G.A."/>
            <person name="Ha C.M."/>
            <person name="Edsinger-Gonzales E."/>
            <person name="Grimwood J."/>
            <person name="Schmutz J."/>
            <person name="Rabbi I.Y."/>
            <person name="Egesi C."/>
            <person name="Nauluvula P."/>
            <person name="Lebot V."/>
            <person name="Ndunguru J."/>
            <person name="Mkamilo G."/>
            <person name="Bart R.S."/>
            <person name="Setter T.L."/>
            <person name="Gleadow R.M."/>
            <person name="Kulakow P."/>
            <person name="Ferguson M.E."/>
            <person name="Rounsley S."/>
            <person name="Rokhsar D.S."/>
        </authorList>
    </citation>
    <scope>NUCLEOTIDE SEQUENCE [LARGE SCALE GENOMIC DNA]</scope>
    <source>
        <strain evidence="5">cv. AM560-2</strain>
    </source>
</reference>
<dbReference type="OMA" id="HIWTVSS"/>
<keyword evidence="5" id="KW-1185">Reference proteome</keyword>
<dbReference type="InterPro" id="IPR011990">
    <property type="entry name" value="TPR-like_helical_dom_sf"/>
</dbReference>
<dbReference type="PANTHER" id="PTHR47913">
    <property type="entry name" value="OS01G0167750 PROTEIN"/>
    <property type="match status" value="1"/>
</dbReference>
<protein>
    <recommendedName>
        <fullName evidence="6">Pentacotripeptide-repeat region of PRORP domain-containing protein</fullName>
    </recommendedName>
</protein>
<evidence type="ECO:0000256" key="1">
    <source>
        <dbReference type="ARBA" id="ARBA00022737"/>
    </source>
</evidence>
<dbReference type="InterPro" id="IPR002885">
    <property type="entry name" value="PPR_rpt"/>
</dbReference>
<comment type="caution">
    <text evidence="4">The sequence shown here is derived from an EMBL/GenBank/DDBJ whole genome shotgun (WGS) entry which is preliminary data.</text>
</comment>
<dbReference type="Gramene" id="Manes.13G134700.1.v8.1">
    <property type="protein sequence ID" value="Manes.13G134700.1.v8.1.CDS.1"/>
    <property type="gene ID" value="Manes.13G134700.v8.1"/>
</dbReference>
<dbReference type="Pfam" id="PF01535">
    <property type="entry name" value="PPR"/>
    <property type="match status" value="1"/>
</dbReference>
<keyword evidence="1" id="KW-0677">Repeat</keyword>
<feature type="compositionally biased region" description="Acidic residues" evidence="3">
    <location>
        <begin position="314"/>
        <end position="326"/>
    </location>
</feature>
<dbReference type="STRING" id="3983.A0A2C9URQ3"/>
<dbReference type="InterPro" id="IPR044175">
    <property type="entry name" value="At5g66631-like"/>
</dbReference>
<feature type="repeat" description="PPR" evidence="2">
    <location>
        <begin position="548"/>
        <end position="582"/>
    </location>
</feature>
<proteinExistence type="predicted"/>
<evidence type="ECO:0008006" key="6">
    <source>
        <dbReference type="Google" id="ProtNLM"/>
    </source>
</evidence>
<feature type="repeat" description="PPR" evidence="2">
    <location>
        <begin position="513"/>
        <end position="547"/>
    </location>
</feature>
<evidence type="ECO:0000313" key="4">
    <source>
        <dbReference type="EMBL" id="OAY33906.1"/>
    </source>
</evidence>
<dbReference type="Gene3D" id="1.25.40.10">
    <property type="entry name" value="Tetratricopeptide repeat domain"/>
    <property type="match status" value="3"/>
</dbReference>
<feature type="region of interest" description="Disordered" evidence="3">
    <location>
        <begin position="309"/>
        <end position="330"/>
    </location>
</feature>
<evidence type="ECO:0000256" key="2">
    <source>
        <dbReference type="PROSITE-ProRule" id="PRU00708"/>
    </source>
</evidence>
<accession>A0A2C9URQ3</accession>
<evidence type="ECO:0000313" key="5">
    <source>
        <dbReference type="Proteomes" id="UP000091857"/>
    </source>
</evidence>
<name>A0A2C9URQ3_MANES</name>
<dbReference type="AlphaFoldDB" id="A0A2C9URQ3"/>
<dbReference type="EMBL" id="CM004399">
    <property type="protein sequence ID" value="OAY33906.1"/>
    <property type="molecule type" value="Genomic_DNA"/>
</dbReference>
<sequence length="649" mass="73943">MNLSRLSRAINQCSIINQQIRFFVRDPFPNKLTHYLRRAELIDSIRLVLRSKSCKSLPDLLNSRLLDPFVVTHALRSAPNADSALFLVESLKSVPHFAHTQSTIHALATVLARSGKTSELRSLIGEINAGRYDNARVSFMNLMQWYAATGDAEAVLDTWEEYRRSDKRVCTESYNIVMSLYAQNGKDLEAVEIFYRMIGEGAIPNSRTYTVMIEHLISSGHLDPAIEIFSVLPLMRIKRTSKQYSVLVNEFVGAQRFDKVKTLLNEMRIDGKFPGSAMRTALLHMQESGFAQETEELLREMFPDERIKSIGSCTDDDDEDDDEDVDHGDVPIDNEEVRLKPWLDPKALANALKGWSPEVVSTLEGANFVWTTRLVCKVLRDFSSPETAWNFFCWVAYQPGFTHDVYTVQRIITFLARHGKAEFVDTLINKIRCEGMELPFSTIRLIVDFYGVSKNADAALKVFNDDRPLCGSITKFNLMLLYSSLLRTLTKCNRNSDAIDVLEEMILNRICPDIQTFSGLMYHFALQGDIKTVQKLFTMVRQSGVEPDAYMFKVLIQAYCKCERAALAWRVFEDMRNLNLMPDTATRDMLVKSLWKEGKRKEAAIVEESGEENNKVLPLVLRGHIWTVSSADLTRVYNIYSKSFLSITG</sequence>
<dbReference type="Proteomes" id="UP000091857">
    <property type="component" value="Chromosome 13"/>
</dbReference>
<dbReference type="PROSITE" id="PS51375">
    <property type="entry name" value="PPR"/>
    <property type="match status" value="3"/>
</dbReference>
<organism evidence="4 5">
    <name type="scientific">Manihot esculenta</name>
    <name type="common">Cassava</name>
    <name type="synonym">Jatropha manihot</name>
    <dbReference type="NCBI Taxonomy" id="3983"/>
    <lineage>
        <taxon>Eukaryota</taxon>
        <taxon>Viridiplantae</taxon>
        <taxon>Streptophyta</taxon>
        <taxon>Embryophyta</taxon>
        <taxon>Tracheophyta</taxon>
        <taxon>Spermatophyta</taxon>
        <taxon>Magnoliopsida</taxon>
        <taxon>eudicotyledons</taxon>
        <taxon>Gunneridae</taxon>
        <taxon>Pentapetalae</taxon>
        <taxon>rosids</taxon>
        <taxon>fabids</taxon>
        <taxon>Malpighiales</taxon>
        <taxon>Euphorbiaceae</taxon>
        <taxon>Crotonoideae</taxon>
        <taxon>Manihoteae</taxon>
        <taxon>Manihot</taxon>
    </lineage>
</organism>
<dbReference type="Pfam" id="PF13041">
    <property type="entry name" value="PPR_2"/>
    <property type="match status" value="2"/>
</dbReference>
<dbReference type="OrthoDB" id="185373at2759"/>
<evidence type="ECO:0000256" key="3">
    <source>
        <dbReference type="SAM" id="MobiDB-lite"/>
    </source>
</evidence>
<dbReference type="NCBIfam" id="TIGR00756">
    <property type="entry name" value="PPR"/>
    <property type="match status" value="2"/>
</dbReference>